<evidence type="ECO:0000313" key="2">
    <source>
        <dbReference type="Proteomes" id="UP000254808"/>
    </source>
</evidence>
<organism evidence="1 2">
    <name type="scientific">Cyclonatronum proteinivorum</name>
    <dbReference type="NCBI Taxonomy" id="1457365"/>
    <lineage>
        <taxon>Bacteria</taxon>
        <taxon>Pseudomonadati</taxon>
        <taxon>Balneolota</taxon>
        <taxon>Balneolia</taxon>
        <taxon>Balneolales</taxon>
        <taxon>Cyclonatronaceae</taxon>
        <taxon>Cyclonatronum</taxon>
    </lineage>
</organism>
<dbReference type="Proteomes" id="UP000254808">
    <property type="component" value="Chromosome"/>
</dbReference>
<dbReference type="AlphaFoldDB" id="A0A345UJC8"/>
<reference evidence="1 2" key="1">
    <citation type="submission" date="2018-03" db="EMBL/GenBank/DDBJ databases">
        <title>Phenotypic and genomic properties of Cyclonatronum proteinivorum gen. nov., sp. nov., a haloalkaliphilic bacteroidete from soda lakes possessing Na+-translocating rhodopsin.</title>
        <authorList>
            <person name="Toshchakov S.V."/>
            <person name="Korzhenkov A."/>
            <person name="Samarov N.I."/>
            <person name="Kublanov I.V."/>
            <person name="Muntyan M.S."/>
            <person name="Sorokin D.Y."/>
        </authorList>
    </citation>
    <scope>NUCLEOTIDE SEQUENCE [LARGE SCALE GENOMIC DNA]</scope>
    <source>
        <strain evidence="1 2">Omega</strain>
    </source>
</reference>
<accession>A0A345UJC8</accession>
<sequence>MYKEGSHTEKGVAAFFAFGVDGTAECSACGDAIWHLTREMVPLKIPLRSARFQRVGYEKGFARSTFDQF</sequence>
<gene>
    <name evidence="1" type="ORF">CYPRO_1323</name>
</gene>
<dbReference type="EMBL" id="CP027806">
    <property type="protein sequence ID" value="AXJ00580.1"/>
    <property type="molecule type" value="Genomic_DNA"/>
</dbReference>
<protein>
    <submittedName>
        <fullName evidence="1">Uncharacterized protein</fullName>
    </submittedName>
</protein>
<dbReference type="KEGG" id="cprv:CYPRO_1323"/>
<keyword evidence="2" id="KW-1185">Reference proteome</keyword>
<proteinExistence type="predicted"/>
<name>A0A345UJC8_9BACT</name>
<evidence type="ECO:0000313" key="1">
    <source>
        <dbReference type="EMBL" id="AXJ00580.1"/>
    </source>
</evidence>